<dbReference type="EMBL" id="DQID01000340">
    <property type="protein sequence ID" value="HCT15753.1"/>
    <property type="molecule type" value="Genomic_DNA"/>
</dbReference>
<dbReference type="Proteomes" id="UP000261739">
    <property type="component" value="Unassembled WGS sequence"/>
</dbReference>
<comment type="caution">
    <text evidence="9">The sequence shown here is derived from an EMBL/GenBank/DDBJ whole genome shotgun (WGS) entry which is preliminary data.</text>
</comment>
<feature type="transmembrane region" description="Helical" evidence="8">
    <location>
        <begin position="464"/>
        <end position="484"/>
    </location>
</feature>
<name>A0A3D4T2K0_9CORY</name>
<evidence type="ECO:0000256" key="4">
    <source>
        <dbReference type="ARBA" id="ARBA00022692"/>
    </source>
</evidence>
<feature type="transmembrane region" description="Helical" evidence="8">
    <location>
        <begin position="6"/>
        <end position="25"/>
    </location>
</feature>
<feature type="transmembrane region" description="Helical" evidence="8">
    <location>
        <begin position="106"/>
        <end position="137"/>
    </location>
</feature>
<dbReference type="InterPro" id="IPR003474">
    <property type="entry name" value="Glcn_transporter"/>
</dbReference>
<evidence type="ECO:0000313" key="10">
    <source>
        <dbReference type="Proteomes" id="UP000261739"/>
    </source>
</evidence>
<feature type="transmembrane region" description="Helical" evidence="8">
    <location>
        <begin position="340"/>
        <end position="363"/>
    </location>
</feature>
<feature type="transmembrane region" description="Helical" evidence="8">
    <location>
        <begin position="188"/>
        <end position="208"/>
    </location>
</feature>
<evidence type="ECO:0000256" key="6">
    <source>
        <dbReference type="ARBA" id="ARBA00023136"/>
    </source>
</evidence>
<keyword evidence="3" id="KW-1003">Cell membrane</keyword>
<evidence type="ECO:0000313" key="9">
    <source>
        <dbReference type="EMBL" id="HCT15753.1"/>
    </source>
</evidence>
<evidence type="ECO:0000256" key="8">
    <source>
        <dbReference type="SAM" id="Phobius"/>
    </source>
</evidence>
<dbReference type="STRING" id="863239.GCA_000213935_00784"/>
<evidence type="ECO:0000256" key="3">
    <source>
        <dbReference type="ARBA" id="ARBA00022475"/>
    </source>
</evidence>
<dbReference type="PANTHER" id="PTHR30354:SF22">
    <property type="entry name" value="HIGH-AFFINITY GLUCONATE TRANSPORTER"/>
    <property type="match status" value="1"/>
</dbReference>
<accession>A0A3D4T2K0</accession>
<feature type="transmembrane region" description="Helical" evidence="8">
    <location>
        <begin position="267"/>
        <end position="289"/>
    </location>
</feature>
<gene>
    <name evidence="9" type="ORF">DIW82_13470</name>
</gene>
<feature type="transmembrane region" description="Helical" evidence="8">
    <location>
        <begin position="383"/>
        <end position="414"/>
    </location>
</feature>
<dbReference type="GO" id="GO:0005886">
    <property type="term" value="C:plasma membrane"/>
    <property type="evidence" value="ECO:0007669"/>
    <property type="project" value="UniProtKB-SubCell"/>
</dbReference>
<feature type="transmembrane region" description="Helical" evidence="8">
    <location>
        <begin position="421"/>
        <end position="440"/>
    </location>
</feature>
<sequence>MVENPGYLLGVLAVPIVLLVVLINGRAKMHPFLALAAASLVAAVASRLPAEDIPTTLVDGAGSTLGQTGIVVFLGAMLGRLLADSGAVSRIADLVVRLSSPRSAPWVMSAVAFMVAIPMFFDVGLVMLMPVIYAVALRLDVAAGRPKTWYLQILIPAVAALSCLHAMLPPHPDPMIAVNALDADIGLTLGLGLICAIPAVILAGPVYARLVVSRFRLEPSDDLVRQFTGSTPGEVEDRRWAARSGSPVTVPVPHRHGKESGTELRPVPTWTAFVCVLVPVALTLFSALVDVLAPDAAVATPAHLLGHPVVAMLVAVLVAGALLSRVSGMSGADVKSSFKASLWSVAGVALIIAGGGMFNQVLTATGIDTAVVDLLGDLHINEILLGWLIGLVLAFCTGSSTVGIVSATGILAPLLAGADPVLVSLVVIATSSGSLGLNWVNHAGFWFIKESFGMTLGQATKTHMAAETIVSVVGLAMALFLSLFV</sequence>
<reference evidence="9 10" key="1">
    <citation type="journal article" date="2018" name="Nat. Biotechnol.">
        <title>A standardized bacterial taxonomy based on genome phylogeny substantially revises the tree of life.</title>
        <authorList>
            <person name="Parks D.H."/>
            <person name="Chuvochina M."/>
            <person name="Waite D.W."/>
            <person name="Rinke C."/>
            <person name="Skarshewski A."/>
            <person name="Chaumeil P.A."/>
            <person name="Hugenholtz P."/>
        </authorList>
    </citation>
    <scope>NUCLEOTIDE SEQUENCE [LARGE SCALE GENOMIC DNA]</scope>
    <source>
        <strain evidence="9">UBA11247</strain>
    </source>
</reference>
<evidence type="ECO:0000256" key="7">
    <source>
        <dbReference type="ARBA" id="ARBA00049663"/>
    </source>
</evidence>
<dbReference type="Pfam" id="PF02447">
    <property type="entry name" value="GntP_permease"/>
    <property type="match status" value="2"/>
</dbReference>
<dbReference type="GO" id="GO:0015128">
    <property type="term" value="F:gluconate transmembrane transporter activity"/>
    <property type="evidence" value="ECO:0007669"/>
    <property type="project" value="InterPro"/>
</dbReference>
<dbReference type="AlphaFoldDB" id="A0A3D4T2K0"/>
<keyword evidence="4 8" id="KW-0812">Transmembrane</keyword>
<keyword evidence="5 8" id="KW-1133">Transmembrane helix</keyword>
<keyword evidence="2" id="KW-0813">Transport</keyword>
<dbReference type="PANTHER" id="PTHR30354">
    <property type="entry name" value="GNT FAMILY GLUCONATE TRANSPORTER"/>
    <property type="match status" value="1"/>
</dbReference>
<proteinExistence type="inferred from homology"/>
<evidence type="ECO:0000256" key="1">
    <source>
        <dbReference type="ARBA" id="ARBA00004651"/>
    </source>
</evidence>
<evidence type="ECO:0000256" key="2">
    <source>
        <dbReference type="ARBA" id="ARBA00022448"/>
    </source>
</evidence>
<organism evidence="9 10">
    <name type="scientific">Corynebacterium nuruki</name>
    <dbReference type="NCBI Taxonomy" id="1032851"/>
    <lineage>
        <taxon>Bacteria</taxon>
        <taxon>Bacillati</taxon>
        <taxon>Actinomycetota</taxon>
        <taxon>Actinomycetes</taxon>
        <taxon>Mycobacteriales</taxon>
        <taxon>Corynebacteriaceae</taxon>
        <taxon>Corynebacterium</taxon>
    </lineage>
</organism>
<feature type="transmembrane region" description="Helical" evidence="8">
    <location>
        <begin position="32"/>
        <end position="50"/>
    </location>
</feature>
<comment type="similarity">
    <text evidence="7">Belongs to the GntP permease family.</text>
</comment>
<evidence type="ECO:0000256" key="5">
    <source>
        <dbReference type="ARBA" id="ARBA00022989"/>
    </source>
</evidence>
<feature type="transmembrane region" description="Helical" evidence="8">
    <location>
        <begin position="309"/>
        <end position="328"/>
    </location>
</feature>
<feature type="transmembrane region" description="Helical" evidence="8">
    <location>
        <begin position="149"/>
        <end position="168"/>
    </location>
</feature>
<keyword evidence="6 8" id="KW-0472">Membrane</keyword>
<comment type="subcellular location">
    <subcellularLocation>
        <location evidence="1">Cell membrane</location>
        <topology evidence="1">Multi-pass membrane protein</topology>
    </subcellularLocation>
</comment>
<protein>
    <submittedName>
        <fullName evidence="9">Gluconate transporter</fullName>
    </submittedName>
</protein>